<sequence length="156" mass="15575">MRLKQHALTAATLVMIGAAAVGCGGDDKTSASASDSSSSASSDPSASASDAGTADFCTGLTSTTQITNGKEVAAFVNTLQALDLPSDAPAEASEGFDIYVKALGTVDESATTAELKKMGDLGLSADDKTKVQSFLAYAAQACSPQTSESPSPSPSK</sequence>
<evidence type="ECO:0000313" key="3">
    <source>
        <dbReference type="EMBL" id="MBB6628431.1"/>
    </source>
</evidence>
<evidence type="ECO:0008006" key="5">
    <source>
        <dbReference type="Google" id="ProtNLM"/>
    </source>
</evidence>
<evidence type="ECO:0000256" key="1">
    <source>
        <dbReference type="SAM" id="MobiDB-lite"/>
    </source>
</evidence>
<evidence type="ECO:0000256" key="2">
    <source>
        <dbReference type="SAM" id="SignalP"/>
    </source>
</evidence>
<dbReference type="EMBL" id="JACKXE010000001">
    <property type="protein sequence ID" value="MBB6628431.1"/>
    <property type="molecule type" value="Genomic_DNA"/>
</dbReference>
<protein>
    <recommendedName>
        <fullName evidence="5">DUF732 domain-containing protein</fullName>
    </recommendedName>
</protein>
<feature type="compositionally biased region" description="Low complexity" evidence="1">
    <location>
        <begin position="30"/>
        <end position="51"/>
    </location>
</feature>
<accession>A0A7X0RHL4</accession>
<comment type="caution">
    <text evidence="3">The sequence shown here is derived from an EMBL/GenBank/DDBJ whole genome shotgun (WGS) entry which is preliminary data.</text>
</comment>
<organism evidence="3 4">
    <name type="scientific">Nocardioides luti</name>
    <dbReference type="NCBI Taxonomy" id="2761101"/>
    <lineage>
        <taxon>Bacteria</taxon>
        <taxon>Bacillati</taxon>
        <taxon>Actinomycetota</taxon>
        <taxon>Actinomycetes</taxon>
        <taxon>Propionibacteriales</taxon>
        <taxon>Nocardioidaceae</taxon>
        <taxon>Nocardioides</taxon>
    </lineage>
</organism>
<keyword evidence="4" id="KW-1185">Reference proteome</keyword>
<dbReference type="Proteomes" id="UP000523955">
    <property type="component" value="Unassembled WGS sequence"/>
</dbReference>
<proteinExistence type="predicted"/>
<reference evidence="3 4" key="1">
    <citation type="submission" date="2020-08" db="EMBL/GenBank/DDBJ databases">
        <authorList>
            <person name="Seo M.-J."/>
        </authorList>
    </citation>
    <scope>NUCLEOTIDE SEQUENCE [LARGE SCALE GENOMIC DNA]</scope>
    <source>
        <strain evidence="3 4">KIGAM211</strain>
    </source>
</reference>
<feature type="region of interest" description="Disordered" evidence="1">
    <location>
        <begin position="26"/>
        <end position="51"/>
    </location>
</feature>
<dbReference type="PROSITE" id="PS51257">
    <property type="entry name" value="PROKAR_LIPOPROTEIN"/>
    <property type="match status" value="1"/>
</dbReference>
<dbReference type="AlphaFoldDB" id="A0A7X0RHL4"/>
<feature type="signal peptide" evidence="2">
    <location>
        <begin position="1"/>
        <end position="20"/>
    </location>
</feature>
<gene>
    <name evidence="3" type="ORF">H5V45_13975</name>
</gene>
<evidence type="ECO:0000313" key="4">
    <source>
        <dbReference type="Proteomes" id="UP000523955"/>
    </source>
</evidence>
<feature type="chain" id="PRO_5039050031" description="DUF732 domain-containing protein" evidence="2">
    <location>
        <begin position="21"/>
        <end position="156"/>
    </location>
</feature>
<name>A0A7X0RHL4_9ACTN</name>
<dbReference type="RefSeq" id="WP_185253488.1">
    <property type="nucleotide sequence ID" value="NZ_JACKXE010000001.1"/>
</dbReference>
<keyword evidence="2" id="KW-0732">Signal</keyword>